<dbReference type="PROSITE" id="PS00041">
    <property type="entry name" value="HTH_ARAC_FAMILY_1"/>
    <property type="match status" value="1"/>
</dbReference>
<name>A0A7D4UFE2_9SPHI</name>
<dbReference type="SMART" id="SM00342">
    <property type="entry name" value="HTH_ARAC"/>
    <property type="match status" value="1"/>
</dbReference>
<dbReference type="RefSeq" id="WP_173417288.1">
    <property type="nucleotide sequence ID" value="NZ_CP054139.1"/>
</dbReference>
<dbReference type="SUPFAM" id="SSF51182">
    <property type="entry name" value="RmlC-like cupins"/>
    <property type="match status" value="1"/>
</dbReference>
<evidence type="ECO:0000256" key="2">
    <source>
        <dbReference type="ARBA" id="ARBA00023125"/>
    </source>
</evidence>
<evidence type="ECO:0000313" key="5">
    <source>
        <dbReference type="EMBL" id="QKJ32639.1"/>
    </source>
</evidence>
<dbReference type="PANTHER" id="PTHR43280">
    <property type="entry name" value="ARAC-FAMILY TRANSCRIPTIONAL REGULATOR"/>
    <property type="match status" value="1"/>
</dbReference>
<dbReference type="InterPro" id="IPR018062">
    <property type="entry name" value="HTH_AraC-typ_CS"/>
</dbReference>
<evidence type="ECO:0000313" key="6">
    <source>
        <dbReference type="Proteomes" id="UP000505355"/>
    </source>
</evidence>
<dbReference type="InterPro" id="IPR020449">
    <property type="entry name" value="Tscrpt_reg_AraC-type_HTH"/>
</dbReference>
<dbReference type="PANTHER" id="PTHR43280:SF27">
    <property type="entry name" value="TRANSCRIPTIONAL REGULATOR MTLR"/>
    <property type="match status" value="1"/>
</dbReference>
<sequence>MKAIEQRLPQDFDKSFVVFRETGKYFPCPWHFHPEFELVLVLKSTGRRMVGDHIGYFNDDDLVFMGSGIPHVWINDPEFINGEADYQADAIVIHFMDSFLGEKFLSIPEMENFKNILRLSSRGLAYYGETRTRINTLMKNMVTMSGLMRLSALFEIFDILATSTEYELLASPGYTQVELKASDRFGKVTEYIMRNFDKEITLPEVASIANMAVTTFCNFFKDHFRVTFVEYLNTVRIGYACKLLADDGYNIVEIAYESGFKNLANFNRQFKRFKNMTPTEFRKTIGV</sequence>
<protein>
    <submittedName>
        <fullName evidence="5">AraC family transcriptional regulator</fullName>
    </submittedName>
</protein>
<dbReference type="EMBL" id="CP054139">
    <property type="protein sequence ID" value="QKJ32639.1"/>
    <property type="molecule type" value="Genomic_DNA"/>
</dbReference>
<dbReference type="InterPro" id="IPR018060">
    <property type="entry name" value="HTH_AraC"/>
</dbReference>
<keyword evidence="6" id="KW-1185">Reference proteome</keyword>
<keyword evidence="3" id="KW-0804">Transcription</keyword>
<proteinExistence type="predicted"/>
<organism evidence="5 6">
    <name type="scientific">Mucilaginibacter mali</name>
    <dbReference type="NCBI Taxonomy" id="2740462"/>
    <lineage>
        <taxon>Bacteria</taxon>
        <taxon>Pseudomonadati</taxon>
        <taxon>Bacteroidota</taxon>
        <taxon>Sphingobacteriia</taxon>
        <taxon>Sphingobacteriales</taxon>
        <taxon>Sphingobacteriaceae</taxon>
        <taxon>Mucilaginibacter</taxon>
    </lineage>
</organism>
<dbReference type="Gene3D" id="2.60.120.10">
    <property type="entry name" value="Jelly Rolls"/>
    <property type="match status" value="1"/>
</dbReference>
<dbReference type="PRINTS" id="PR00032">
    <property type="entry name" value="HTHARAC"/>
</dbReference>
<evidence type="ECO:0000256" key="1">
    <source>
        <dbReference type="ARBA" id="ARBA00023015"/>
    </source>
</evidence>
<dbReference type="Pfam" id="PF12833">
    <property type="entry name" value="HTH_18"/>
    <property type="match status" value="1"/>
</dbReference>
<dbReference type="CDD" id="cd06976">
    <property type="entry name" value="cupin_MtlR-like_N"/>
    <property type="match status" value="1"/>
</dbReference>
<gene>
    <name evidence="5" type="ORF">HQ865_23695</name>
</gene>
<evidence type="ECO:0000256" key="3">
    <source>
        <dbReference type="ARBA" id="ARBA00023163"/>
    </source>
</evidence>
<keyword evidence="1" id="KW-0805">Transcription regulation</keyword>
<reference evidence="5 6" key="1">
    <citation type="submission" date="2020-05" db="EMBL/GenBank/DDBJ databases">
        <title>Mucilaginibacter mali sp. nov.</title>
        <authorList>
            <person name="Kim H.S."/>
            <person name="Lee K.C."/>
            <person name="Suh M.K."/>
            <person name="Kim J.-S."/>
            <person name="Han K.-I."/>
            <person name="Eom M.K."/>
            <person name="Shin Y.K."/>
            <person name="Lee J.-S."/>
        </authorList>
    </citation>
    <scope>NUCLEOTIDE SEQUENCE [LARGE SCALE GENOMIC DNA]</scope>
    <source>
        <strain evidence="5 6">G2-14</strain>
    </source>
</reference>
<dbReference type="InterPro" id="IPR011051">
    <property type="entry name" value="RmlC_Cupin_sf"/>
</dbReference>
<evidence type="ECO:0000259" key="4">
    <source>
        <dbReference type="PROSITE" id="PS01124"/>
    </source>
</evidence>
<dbReference type="GO" id="GO:0043565">
    <property type="term" value="F:sequence-specific DNA binding"/>
    <property type="evidence" value="ECO:0007669"/>
    <property type="project" value="InterPro"/>
</dbReference>
<dbReference type="SUPFAM" id="SSF46689">
    <property type="entry name" value="Homeodomain-like"/>
    <property type="match status" value="2"/>
</dbReference>
<accession>A0A7D4UFE2</accession>
<dbReference type="InterPro" id="IPR014710">
    <property type="entry name" value="RmlC-like_jellyroll"/>
</dbReference>
<dbReference type="GO" id="GO:0003700">
    <property type="term" value="F:DNA-binding transcription factor activity"/>
    <property type="evidence" value="ECO:0007669"/>
    <property type="project" value="InterPro"/>
</dbReference>
<dbReference type="KEGG" id="mmab:HQ865_23695"/>
<dbReference type="Gene3D" id="1.10.10.60">
    <property type="entry name" value="Homeodomain-like"/>
    <property type="match status" value="2"/>
</dbReference>
<dbReference type="Proteomes" id="UP000505355">
    <property type="component" value="Chromosome"/>
</dbReference>
<dbReference type="PROSITE" id="PS01124">
    <property type="entry name" value="HTH_ARAC_FAMILY_2"/>
    <property type="match status" value="1"/>
</dbReference>
<keyword evidence="2" id="KW-0238">DNA-binding</keyword>
<feature type="domain" description="HTH araC/xylS-type" evidence="4">
    <location>
        <begin position="186"/>
        <end position="284"/>
    </location>
</feature>
<dbReference type="AlphaFoldDB" id="A0A7D4UFE2"/>
<dbReference type="InterPro" id="IPR009057">
    <property type="entry name" value="Homeodomain-like_sf"/>
</dbReference>